<dbReference type="PRINTS" id="PR00368">
    <property type="entry name" value="FADPNR"/>
</dbReference>
<dbReference type="RefSeq" id="WP_214094293.1">
    <property type="nucleotide sequence ID" value="NZ_JAHCLR010000043.1"/>
</dbReference>
<feature type="compositionally biased region" description="Basic and acidic residues" evidence="1">
    <location>
        <begin position="373"/>
        <end position="387"/>
    </location>
</feature>
<reference evidence="3 4" key="1">
    <citation type="submission" date="2021-05" db="EMBL/GenBank/DDBJ databases">
        <title>Mycobacterium acidophilum sp. nov., an extremely acid-tolerant member of the genus Mycobacterium.</title>
        <authorList>
            <person name="Xia J."/>
        </authorList>
    </citation>
    <scope>NUCLEOTIDE SEQUENCE [LARGE SCALE GENOMIC DNA]</scope>
    <source>
        <strain evidence="3 4">M1</strain>
    </source>
</reference>
<dbReference type="Pfam" id="PF07992">
    <property type="entry name" value="Pyr_redox_2"/>
    <property type="match status" value="1"/>
</dbReference>
<sequence length="387" mass="40941">MASNVVILGAGIGGLSVVRELRDSGVDLADVDITLVAEDFDHYLGFTLPWVMRGWRDEPSVPIRPAADTLAGISTVTGSACDVDPVGRTVGLADGRRIGFDALVIATGARNAIDRVPGLGDAVDSGTAVHYYSAAAAAGAHRALQAFTGGRLVFLITALPYRCPVAPYEGTLLAADLLRSTGVRDATEIAIYTPERNPMPSAGPHAGPELVKMLNANGIGFHGEHDVARIDADGRLIEFRDGTSTGYDLLVFIPPHEPTLKLGDADWIAVDPVTMATEHPGIWAVGDTTVIASSSGHPLPKAATFARNGAAAAARSVLHHLGRSTQAGTLSGRGYCYIDTGDHRSTRGLGDFFAHPHPDIRLSPPSTQMYADKQQEERDWRAAWRSA</sequence>
<organism evidence="3 4">
    <name type="scientific">Mycolicibacter acidiphilus</name>
    <dbReference type="NCBI Taxonomy" id="2835306"/>
    <lineage>
        <taxon>Bacteria</taxon>
        <taxon>Bacillati</taxon>
        <taxon>Actinomycetota</taxon>
        <taxon>Actinomycetes</taxon>
        <taxon>Mycobacteriales</taxon>
        <taxon>Mycobacteriaceae</taxon>
        <taxon>Mycolicibacter</taxon>
    </lineage>
</organism>
<protein>
    <submittedName>
        <fullName evidence="3">NAD(P)/FAD-dependent oxidoreductase</fullName>
    </submittedName>
</protein>
<dbReference type="Gene3D" id="3.50.50.60">
    <property type="entry name" value="FAD/NAD(P)-binding domain"/>
    <property type="match status" value="2"/>
</dbReference>
<dbReference type="PANTHER" id="PTHR43755:SF1">
    <property type="entry name" value="FAD-DEPENDENT PYRIDINE NUCLEOTIDE-DISULPHIDE OXIDOREDUCTASE"/>
    <property type="match status" value="1"/>
</dbReference>
<dbReference type="Proteomes" id="UP001519535">
    <property type="component" value="Unassembled WGS sequence"/>
</dbReference>
<gene>
    <name evidence="3" type="ORF">KIH27_17785</name>
</gene>
<dbReference type="PRINTS" id="PR00469">
    <property type="entry name" value="PNDRDTASEII"/>
</dbReference>
<name>A0ABS5RMM8_9MYCO</name>
<feature type="region of interest" description="Disordered" evidence="1">
    <location>
        <begin position="363"/>
        <end position="387"/>
    </location>
</feature>
<accession>A0ABS5RMM8</accession>
<dbReference type="EMBL" id="JAHCLR010000043">
    <property type="protein sequence ID" value="MBS9535439.1"/>
    <property type="molecule type" value="Genomic_DNA"/>
</dbReference>
<proteinExistence type="predicted"/>
<dbReference type="InterPro" id="IPR023753">
    <property type="entry name" value="FAD/NAD-binding_dom"/>
</dbReference>
<dbReference type="PANTHER" id="PTHR43755">
    <property type="match status" value="1"/>
</dbReference>
<dbReference type="SUPFAM" id="SSF51905">
    <property type="entry name" value="FAD/NAD(P)-binding domain"/>
    <property type="match status" value="2"/>
</dbReference>
<dbReference type="InterPro" id="IPR052541">
    <property type="entry name" value="SQRD"/>
</dbReference>
<evidence type="ECO:0000259" key="2">
    <source>
        <dbReference type="Pfam" id="PF07992"/>
    </source>
</evidence>
<evidence type="ECO:0000313" key="4">
    <source>
        <dbReference type="Proteomes" id="UP001519535"/>
    </source>
</evidence>
<keyword evidence="4" id="KW-1185">Reference proteome</keyword>
<feature type="domain" description="FAD/NAD(P)-binding" evidence="2">
    <location>
        <begin position="4"/>
        <end position="298"/>
    </location>
</feature>
<evidence type="ECO:0000256" key="1">
    <source>
        <dbReference type="SAM" id="MobiDB-lite"/>
    </source>
</evidence>
<evidence type="ECO:0000313" key="3">
    <source>
        <dbReference type="EMBL" id="MBS9535439.1"/>
    </source>
</evidence>
<comment type="caution">
    <text evidence="3">The sequence shown here is derived from an EMBL/GenBank/DDBJ whole genome shotgun (WGS) entry which is preliminary data.</text>
</comment>
<dbReference type="InterPro" id="IPR036188">
    <property type="entry name" value="FAD/NAD-bd_sf"/>
</dbReference>